<accession>A0A0M0JD19</accession>
<evidence type="ECO:0000256" key="1">
    <source>
        <dbReference type="SAM" id="MobiDB-lite"/>
    </source>
</evidence>
<feature type="region of interest" description="Disordered" evidence="1">
    <location>
        <begin position="272"/>
        <end position="293"/>
    </location>
</feature>
<dbReference type="EMBL" id="JWZX01003091">
    <property type="protein sequence ID" value="KOO24451.1"/>
    <property type="molecule type" value="Genomic_DNA"/>
</dbReference>
<evidence type="ECO:0000313" key="2">
    <source>
        <dbReference type="EMBL" id="KOO24451.1"/>
    </source>
</evidence>
<comment type="caution">
    <text evidence="2">The sequence shown here is derived from an EMBL/GenBank/DDBJ whole genome shotgun (WGS) entry which is preliminary data.</text>
</comment>
<feature type="compositionally biased region" description="Low complexity" evidence="1">
    <location>
        <begin position="274"/>
        <end position="287"/>
    </location>
</feature>
<reference evidence="3" key="1">
    <citation type="journal article" date="2015" name="PLoS Genet.">
        <title>Genome Sequence and Transcriptome Analyses of Chrysochromulina tobin: Metabolic Tools for Enhanced Algal Fitness in the Prominent Order Prymnesiales (Haptophyceae).</title>
        <authorList>
            <person name="Hovde B.T."/>
            <person name="Deodato C.R."/>
            <person name="Hunsperger H.M."/>
            <person name="Ryken S.A."/>
            <person name="Yost W."/>
            <person name="Jha R.K."/>
            <person name="Patterson J."/>
            <person name="Monnat R.J. Jr."/>
            <person name="Barlow S.B."/>
            <person name="Starkenburg S.R."/>
            <person name="Cattolico R.A."/>
        </authorList>
    </citation>
    <scope>NUCLEOTIDE SEQUENCE</scope>
    <source>
        <strain evidence="3">CCMP291</strain>
    </source>
</reference>
<evidence type="ECO:0000313" key="3">
    <source>
        <dbReference type="Proteomes" id="UP000037460"/>
    </source>
</evidence>
<dbReference type="Proteomes" id="UP000037460">
    <property type="component" value="Unassembled WGS sequence"/>
</dbReference>
<sequence length="293" mass="30323">MQVLITALRPLSPQVHGPRLLRYSRDDQRDNTIYTTLPPPSQHNPFTVAVSMALDYADGFGCGCDGEPAFFELRAPPWAPQNNTTNTTAALHLTEGAVVGTPGSPRCIARPSNQTDVSTPPSTNSILGNGTNVSLATEMTVNVNVTGVVNTTNITFPPAVPPPLPPGWAPNGTAENPLGLPYCDELEDEIGSSGGEIGGDMEEIGGDMEEIGGDMEDEDVDGPGNVTEVDTSPPSCPAPPAPPVVDVVRFIRACGLELHWGATILQRRAPSVHAGAPTTAPSAAATGSGSGGE</sequence>
<organism evidence="2 3">
    <name type="scientific">Chrysochromulina tobinii</name>
    <dbReference type="NCBI Taxonomy" id="1460289"/>
    <lineage>
        <taxon>Eukaryota</taxon>
        <taxon>Haptista</taxon>
        <taxon>Haptophyta</taxon>
        <taxon>Prymnesiophyceae</taxon>
        <taxon>Prymnesiales</taxon>
        <taxon>Chrysochromulinaceae</taxon>
        <taxon>Chrysochromulina</taxon>
    </lineage>
</organism>
<keyword evidence="3" id="KW-1185">Reference proteome</keyword>
<gene>
    <name evidence="2" type="ORF">Ctob_003211</name>
</gene>
<feature type="non-terminal residue" evidence="2">
    <location>
        <position position="293"/>
    </location>
</feature>
<dbReference type="AlphaFoldDB" id="A0A0M0JD19"/>
<name>A0A0M0JD19_9EUKA</name>
<proteinExistence type="predicted"/>
<protein>
    <submittedName>
        <fullName evidence="2">Uncharacterized protein</fullName>
    </submittedName>
</protein>